<organism evidence="1 2">
    <name type="scientific">Deinococcus cellulosilyticus (strain DSM 18568 / NBRC 106333 / KACC 11606 / 5516J-15)</name>
    <dbReference type="NCBI Taxonomy" id="1223518"/>
    <lineage>
        <taxon>Bacteria</taxon>
        <taxon>Thermotogati</taxon>
        <taxon>Deinococcota</taxon>
        <taxon>Deinococci</taxon>
        <taxon>Deinococcales</taxon>
        <taxon>Deinococcaceae</taxon>
        <taxon>Deinococcus</taxon>
    </lineage>
</organism>
<evidence type="ECO:0000313" key="1">
    <source>
        <dbReference type="EMBL" id="GEM49080.1"/>
    </source>
</evidence>
<dbReference type="Gene3D" id="1.25.40.10">
    <property type="entry name" value="Tetratricopeptide repeat domain"/>
    <property type="match status" value="2"/>
</dbReference>
<proteinExistence type="predicted"/>
<dbReference type="OrthoDB" id="66532at2"/>
<keyword evidence="2" id="KW-1185">Reference proteome</keyword>
<evidence type="ECO:0000313" key="2">
    <source>
        <dbReference type="Proteomes" id="UP000321306"/>
    </source>
</evidence>
<name>A0A511N8D2_DEIC1</name>
<dbReference type="RefSeq" id="WP_146888972.1">
    <property type="nucleotide sequence ID" value="NZ_BJXB01000027.1"/>
</dbReference>
<comment type="caution">
    <text evidence="1">The sequence shown here is derived from an EMBL/GenBank/DDBJ whole genome shotgun (WGS) entry which is preliminary data.</text>
</comment>
<dbReference type="EMBL" id="BJXB01000027">
    <property type="protein sequence ID" value="GEM49080.1"/>
    <property type="molecule type" value="Genomic_DNA"/>
</dbReference>
<dbReference type="AlphaFoldDB" id="A0A511N8D2"/>
<gene>
    <name evidence="1" type="ORF">DC3_47150</name>
</gene>
<protein>
    <submittedName>
        <fullName evidence="1">Uncharacterized protein</fullName>
    </submittedName>
</protein>
<reference evidence="1 2" key="1">
    <citation type="submission" date="2019-07" db="EMBL/GenBank/DDBJ databases">
        <title>Whole genome shotgun sequence of Deinococcus cellulosilyticus NBRC 106333.</title>
        <authorList>
            <person name="Hosoyama A."/>
            <person name="Uohara A."/>
            <person name="Ohji S."/>
            <person name="Ichikawa N."/>
        </authorList>
    </citation>
    <scope>NUCLEOTIDE SEQUENCE [LARGE SCALE GENOMIC DNA]</scope>
    <source>
        <strain evidence="1 2">NBRC 106333</strain>
    </source>
</reference>
<dbReference type="InterPro" id="IPR011990">
    <property type="entry name" value="TPR-like_helical_dom_sf"/>
</dbReference>
<sequence>MNLGQQVNLLRQRLEEMLPGYTIESDIQLCEFFTEYQLGVDVYMELPAPSGVDERWVALCFMACGQRERALEHFLKSIASGHEMARIDLVRLFGILGRYDEAVEELRILSPEDLQGYNQAFWYRNRSFIHSLRGDNTSALADMNTAWKIIQGVPEFRFVAPKILVGLTEAYNYEGNKEKALYYIGRAEEMALGNIKWSVLMTKAQLLFAVGKWDAVHEVCVYIKSKSGILQHEIFSCFMLGQVALVKNNLTMAEDWFLEALDISKKHLFEGFEFILHGYLSSIYKLQKQNLKAKKAINRMQKMVSTPLSENIYKMRKTYIDLDELNAANGLDILLQILEFRKNEKDLDETVRIYIHLCNFCLRHNLNLLDEYIKIMLEMMIKDDSLYVAFDEWIFFPELYEYVQRKYDKILPEYNSIIYIYSIDREDIVLREQIMKIPLSKTFELIVYLLCHGESSLASILTDVFVDMDTQKAKNYFHQIRHILASKNHVIQIVFDKTSKRYRIKSAHPIVWDLQDYLQGKHKMSGIFLPSSGSDWVIELNQRLSE</sequence>
<dbReference type="Proteomes" id="UP000321306">
    <property type="component" value="Unassembled WGS sequence"/>
</dbReference>
<dbReference type="SUPFAM" id="SSF48452">
    <property type="entry name" value="TPR-like"/>
    <property type="match status" value="1"/>
</dbReference>
<accession>A0A511N8D2</accession>